<reference evidence="2" key="1">
    <citation type="journal article" date="2016" name="Nat. Biotechnol.">
        <title>Sequencing wild and cultivated cassava and related species reveals extensive interspecific hybridization and genetic diversity.</title>
        <authorList>
            <person name="Bredeson J.V."/>
            <person name="Lyons J.B."/>
            <person name="Prochnik S.E."/>
            <person name="Wu G.A."/>
            <person name="Ha C.M."/>
            <person name="Edsinger-Gonzales E."/>
            <person name="Grimwood J."/>
            <person name="Schmutz J."/>
            <person name="Rabbi I.Y."/>
            <person name="Egesi C."/>
            <person name="Nauluvula P."/>
            <person name="Lebot V."/>
            <person name="Ndunguru J."/>
            <person name="Mkamilo G."/>
            <person name="Bart R.S."/>
            <person name="Setter T.L."/>
            <person name="Gleadow R.M."/>
            <person name="Kulakow P."/>
            <person name="Ferguson M.E."/>
            <person name="Rounsley S."/>
            <person name="Rokhsar D.S."/>
        </authorList>
    </citation>
    <scope>NUCLEOTIDE SEQUENCE [LARGE SCALE GENOMIC DNA]</scope>
    <source>
        <strain evidence="2">cv. AM560-2</strain>
    </source>
</reference>
<organism evidence="1 2">
    <name type="scientific">Manihot esculenta</name>
    <name type="common">Cassava</name>
    <name type="synonym">Jatropha manihot</name>
    <dbReference type="NCBI Taxonomy" id="3983"/>
    <lineage>
        <taxon>Eukaryota</taxon>
        <taxon>Viridiplantae</taxon>
        <taxon>Streptophyta</taxon>
        <taxon>Embryophyta</taxon>
        <taxon>Tracheophyta</taxon>
        <taxon>Spermatophyta</taxon>
        <taxon>Magnoliopsida</taxon>
        <taxon>eudicotyledons</taxon>
        <taxon>Gunneridae</taxon>
        <taxon>Pentapetalae</taxon>
        <taxon>rosids</taxon>
        <taxon>fabids</taxon>
        <taxon>Malpighiales</taxon>
        <taxon>Euphorbiaceae</taxon>
        <taxon>Crotonoideae</taxon>
        <taxon>Manihoteae</taxon>
        <taxon>Manihot</taxon>
    </lineage>
</organism>
<sequence>MSSMSGSGGSPVQSQSIGADSIILCRHGTRAALYTSWTIGNRGCRFFRCGVWEANDCSFFQWYDPPFTGHEKEVMTYLVQQKNNMKYKIKGLEENAMSLNEDFKILKEKCEEYESVIKDLQRILEVISKTNQNM</sequence>
<accession>A0ACB7G217</accession>
<keyword evidence="2" id="KW-1185">Reference proteome</keyword>
<proteinExistence type="predicted"/>
<dbReference type="Proteomes" id="UP000091857">
    <property type="component" value="Chromosome 17"/>
</dbReference>
<protein>
    <submittedName>
        <fullName evidence="1">Uncharacterized protein</fullName>
    </submittedName>
</protein>
<evidence type="ECO:0000313" key="2">
    <source>
        <dbReference type="Proteomes" id="UP000091857"/>
    </source>
</evidence>
<comment type="caution">
    <text evidence="1">The sequence shown here is derived from an EMBL/GenBank/DDBJ whole genome shotgun (WGS) entry which is preliminary data.</text>
</comment>
<gene>
    <name evidence="1" type="ORF">MANES_17G014501v8</name>
</gene>
<dbReference type="EMBL" id="CM004403">
    <property type="protein sequence ID" value="KAG8634125.1"/>
    <property type="molecule type" value="Genomic_DNA"/>
</dbReference>
<name>A0ACB7G217_MANES</name>
<evidence type="ECO:0000313" key="1">
    <source>
        <dbReference type="EMBL" id="KAG8634125.1"/>
    </source>
</evidence>